<keyword evidence="6" id="KW-1185">Reference proteome</keyword>
<feature type="domain" description="Solute-binding protein family 3/N-terminal" evidence="4">
    <location>
        <begin position="43"/>
        <end position="259"/>
    </location>
</feature>
<name>A0ABT0W7R8_9BACI</name>
<evidence type="ECO:0000313" key="6">
    <source>
        <dbReference type="Proteomes" id="UP001523262"/>
    </source>
</evidence>
<dbReference type="Gene3D" id="3.40.190.10">
    <property type="entry name" value="Periplasmic binding protein-like II"/>
    <property type="match status" value="2"/>
</dbReference>
<dbReference type="SMART" id="SM00062">
    <property type="entry name" value="PBPb"/>
    <property type="match status" value="1"/>
</dbReference>
<dbReference type="SUPFAM" id="SSF53850">
    <property type="entry name" value="Periplasmic binding protein-like II"/>
    <property type="match status" value="1"/>
</dbReference>
<dbReference type="PROSITE" id="PS51257">
    <property type="entry name" value="PROKAR_LIPOPROTEIN"/>
    <property type="match status" value="1"/>
</dbReference>
<evidence type="ECO:0000256" key="3">
    <source>
        <dbReference type="ARBA" id="ARBA00023288"/>
    </source>
</evidence>
<dbReference type="Pfam" id="PF13379">
    <property type="entry name" value="NMT1_2"/>
    <property type="match status" value="1"/>
</dbReference>
<gene>
    <name evidence="5" type="ORF">NDK43_08120</name>
</gene>
<dbReference type="CDD" id="cd13557">
    <property type="entry name" value="PBP2_SsuA"/>
    <property type="match status" value="1"/>
</dbReference>
<dbReference type="NCBIfam" id="TIGR01728">
    <property type="entry name" value="SsuA_fam"/>
    <property type="match status" value="1"/>
</dbReference>
<proteinExistence type="inferred from homology"/>
<keyword evidence="2" id="KW-0564">Palmitate</keyword>
<protein>
    <submittedName>
        <fullName evidence="5">Sulfonate ABC transporter substrate-binding protein</fullName>
    </submittedName>
</protein>
<comment type="similarity">
    <text evidence="1">Belongs to the bacterial solute-binding protein SsuA/TauA family.</text>
</comment>
<evidence type="ECO:0000256" key="1">
    <source>
        <dbReference type="ARBA" id="ARBA00010742"/>
    </source>
</evidence>
<dbReference type="InterPro" id="IPR001638">
    <property type="entry name" value="Solute-binding_3/MltF_N"/>
</dbReference>
<reference evidence="5 6" key="1">
    <citation type="submission" date="2022-06" db="EMBL/GenBank/DDBJ databases">
        <authorList>
            <person name="Jeon C.O."/>
        </authorList>
    </citation>
    <scope>NUCLEOTIDE SEQUENCE [LARGE SCALE GENOMIC DNA]</scope>
    <source>
        <strain evidence="5 6">KCTC 13943</strain>
    </source>
</reference>
<evidence type="ECO:0000256" key="2">
    <source>
        <dbReference type="ARBA" id="ARBA00023139"/>
    </source>
</evidence>
<dbReference type="PANTHER" id="PTHR30024:SF42">
    <property type="entry name" value="ALIPHATIC SULFONATES-BINDING PROTEIN-RELATED"/>
    <property type="match status" value="1"/>
</dbReference>
<dbReference type="Proteomes" id="UP001523262">
    <property type="component" value="Unassembled WGS sequence"/>
</dbReference>
<evidence type="ECO:0000313" key="5">
    <source>
        <dbReference type="EMBL" id="MCM2532361.1"/>
    </source>
</evidence>
<dbReference type="EMBL" id="JAMQCR010000001">
    <property type="protein sequence ID" value="MCM2532361.1"/>
    <property type="molecule type" value="Genomic_DNA"/>
</dbReference>
<dbReference type="InterPro" id="IPR010067">
    <property type="entry name" value="ABC_SsuA_sub-bd"/>
</dbReference>
<organism evidence="5 6">
    <name type="scientific">Neobacillus pocheonensis</name>
    <dbReference type="NCBI Taxonomy" id="363869"/>
    <lineage>
        <taxon>Bacteria</taxon>
        <taxon>Bacillati</taxon>
        <taxon>Bacillota</taxon>
        <taxon>Bacilli</taxon>
        <taxon>Bacillales</taxon>
        <taxon>Bacillaceae</taxon>
        <taxon>Neobacillus</taxon>
    </lineage>
</organism>
<accession>A0ABT0W7R8</accession>
<evidence type="ECO:0000259" key="4">
    <source>
        <dbReference type="SMART" id="SM00062"/>
    </source>
</evidence>
<sequence>MKKYTQYRWIAFIILLSFLISGCSSSTSGKKTEAGSSNKDLKVINIGYQKFGTLNILKAKGILEKGLKPLGYTVKWTEFPGGPQLLEALNVGSLDFGHTGEAPPIFAQAAEARLVYYADASANPKGEAILVPKNSSIKTLQDLKGKKIALNKGSNVHFLLVKALEKAGIPYSDIKTVFLPPADARAAFEKGDIDAWVIWDPFFADAERATNARILADGSGLVKNREFFLATKKFATENPKVLDVIFKELKKTDKWVEGNPKEAATFLAPQIGMSVDTLELTLNRRTYGLEKMNDEVAKDQQQIADAFYKLKLIPQDIQVQGPFKNNKLKEGILK</sequence>
<keyword evidence="3" id="KW-0449">Lipoprotein</keyword>
<dbReference type="PANTHER" id="PTHR30024">
    <property type="entry name" value="ALIPHATIC SULFONATES-BINDING PROTEIN-RELATED"/>
    <property type="match status" value="1"/>
</dbReference>
<comment type="caution">
    <text evidence="5">The sequence shown here is derived from an EMBL/GenBank/DDBJ whole genome shotgun (WGS) entry which is preliminary data.</text>
</comment>